<sequence length="75" mass="7825">MDLAPGDKPIAIAMGAKRGGKDAPKHPPAPAQARSAAYWAIWVHFTRSTAMGTFTPCSNFDKVIDGSASSPVAVK</sequence>
<dbReference type="AlphaFoldDB" id="A0A1J5PQQ5"/>
<organism evidence="2">
    <name type="scientific">mine drainage metagenome</name>
    <dbReference type="NCBI Taxonomy" id="410659"/>
    <lineage>
        <taxon>unclassified sequences</taxon>
        <taxon>metagenomes</taxon>
        <taxon>ecological metagenomes</taxon>
    </lineage>
</organism>
<dbReference type="EMBL" id="MLJW01002688">
    <property type="protein sequence ID" value="OIQ73926.1"/>
    <property type="molecule type" value="Genomic_DNA"/>
</dbReference>
<reference evidence="2" key="1">
    <citation type="submission" date="2016-10" db="EMBL/GenBank/DDBJ databases">
        <title>Sequence of Gallionella enrichment culture.</title>
        <authorList>
            <person name="Poehlein A."/>
            <person name="Muehling M."/>
            <person name="Daniel R."/>
        </authorList>
    </citation>
    <scope>NUCLEOTIDE SEQUENCE</scope>
</reference>
<evidence type="ECO:0000256" key="1">
    <source>
        <dbReference type="SAM" id="MobiDB-lite"/>
    </source>
</evidence>
<accession>A0A1J5PQQ5</accession>
<feature type="region of interest" description="Disordered" evidence="1">
    <location>
        <begin position="1"/>
        <end position="30"/>
    </location>
</feature>
<evidence type="ECO:0000313" key="2">
    <source>
        <dbReference type="EMBL" id="OIQ73926.1"/>
    </source>
</evidence>
<protein>
    <submittedName>
        <fullName evidence="2">Uncharacterized protein</fullName>
    </submittedName>
</protein>
<gene>
    <name evidence="2" type="ORF">GALL_444320</name>
</gene>
<proteinExistence type="predicted"/>
<comment type="caution">
    <text evidence="2">The sequence shown here is derived from an EMBL/GenBank/DDBJ whole genome shotgun (WGS) entry which is preliminary data.</text>
</comment>
<name>A0A1J5PQQ5_9ZZZZ</name>